<dbReference type="SUPFAM" id="SSF52743">
    <property type="entry name" value="Subtilisin-like"/>
    <property type="match status" value="1"/>
</dbReference>
<dbReference type="PRINTS" id="PR00723">
    <property type="entry name" value="SUBTILISIN"/>
</dbReference>
<dbReference type="GO" id="GO:0006508">
    <property type="term" value="P:proteolysis"/>
    <property type="evidence" value="ECO:0007669"/>
    <property type="project" value="UniProtKB-KW"/>
</dbReference>
<sequence length="397" mass="43921">MFSSNKKLDTNLKSCMLAKPYNNYRILIKYKRFQDNLIKKIISYKGEVISNIKHCNIISARLNTRGIQRLLEYPEVEYICFDEYLFLCGMSVSTANKVRLSSKTKSTGHGIGVAIIDTGVYPHPDLVTPYNRISMFVDLINGLKYPYDDNGHGTCTAGIIAGNGEKSNGMYRGVAPGCNIYCYKAFDKSGKGYISDILHSMEMIFEESEKHNIKLLCLPFELLHYNVFLQKCFDIMVSLVNSKNITCIVPSGSNKNLDGSITGIALCPNCITVSGYDSTSKVKPYTYSSIGSLKKDLKPNLCAACVDIVSLNSNTNYISEKDGTKLYPSKLDSSYKTFSGTSLAAAYVTGVCALIYENNENLTPKDVTSLLKVSCEPLDMPKNCQGDGKININSILK</sequence>
<feature type="active site" description="Charge relay system" evidence="5">
    <location>
        <position position="342"/>
    </location>
</feature>
<dbReference type="EMBL" id="JAMRYU010000014">
    <property type="protein sequence ID" value="MDC4241231.1"/>
    <property type="molecule type" value="Genomic_DNA"/>
</dbReference>
<protein>
    <submittedName>
        <fullName evidence="7">S8 family serine peptidase</fullName>
    </submittedName>
</protein>
<dbReference type="PROSITE" id="PS00136">
    <property type="entry name" value="SUBTILASE_ASP"/>
    <property type="match status" value="1"/>
</dbReference>
<accession>A0A9X3XMC9</accession>
<evidence type="ECO:0000259" key="6">
    <source>
        <dbReference type="Pfam" id="PF00082"/>
    </source>
</evidence>
<dbReference type="GO" id="GO:0004252">
    <property type="term" value="F:serine-type endopeptidase activity"/>
    <property type="evidence" value="ECO:0007669"/>
    <property type="project" value="UniProtKB-UniRule"/>
</dbReference>
<dbReference type="InterPro" id="IPR036852">
    <property type="entry name" value="Peptidase_S8/S53_dom_sf"/>
</dbReference>
<evidence type="ECO:0000256" key="2">
    <source>
        <dbReference type="ARBA" id="ARBA00022670"/>
    </source>
</evidence>
<organism evidence="7 8">
    <name type="scientific">Clostridium tertium</name>
    <dbReference type="NCBI Taxonomy" id="1559"/>
    <lineage>
        <taxon>Bacteria</taxon>
        <taxon>Bacillati</taxon>
        <taxon>Bacillota</taxon>
        <taxon>Clostridia</taxon>
        <taxon>Eubacteriales</taxon>
        <taxon>Clostridiaceae</taxon>
        <taxon>Clostridium</taxon>
    </lineage>
</organism>
<keyword evidence="8" id="KW-1185">Reference proteome</keyword>
<evidence type="ECO:0000256" key="4">
    <source>
        <dbReference type="ARBA" id="ARBA00022825"/>
    </source>
</evidence>
<evidence type="ECO:0000256" key="3">
    <source>
        <dbReference type="ARBA" id="ARBA00022801"/>
    </source>
</evidence>
<dbReference type="PANTHER" id="PTHR43806:SF11">
    <property type="entry name" value="CEREVISIN-RELATED"/>
    <property type="match status" value="1"/>
</dbReference>
<dbReference type="InterPro" id="IPR000209">
    <property type="entry name" value="Peptidase_S8/S53_dom"/>
</dbReference>
<dbReference type="InterPro" id="IPR050131">
    <property type="entry name" value="Peptidase_S8_subtilisin-like"/>
</dbReference>
<dbReference type="PROSITE" id="PS51892">
    <property type="entry name" value="SUBTILASE"/>
    <property type="match status" value="1"/>
</dbReference>
<dbReference type="RefSeq" id="WP_008676109.1">
    <property type="nucleotide sequence ID" value="NZ_BAAACM010000011.1"/>
</dbReference>
<evidence type="ECO:0000313" key="7">
    <source>
        <dbReference type="EMBL" id="MDC4241231.1"/>
    </source>
</evidence>
<feature type="active site" description="Charge relay system" evidence="5">
    <location>
        <position position="117"/>
    </location>
</feature>
<dbReference type="Proteomes" id="UP001141183">
    <property type="component" value="Unassembled WGS sequence"/>
</dbReference>
<dbReference type="InterPro" id="IPR023827">
    <property type="entry name" value="Peptidase_S8_Asp-AS"/>
</dbReference>
<keyword evidence="4 5" id="KW-0720">Serine protease</keyword>
<feature type="domain" description="Peptidase S8/S53" evidence="6">
    <location>
        <begin position="108"/>
        <end position="375"/>
    </location>
</feature>
<comment type="caution">
    <text evidence="7">The sequence shown here is derived from an EMBL/GenBank/DDBJ whole genome shotgun (WGS) entry which is preliminary data.</text>
</comment>
<dbReference type="PANTHER" id="PTHR43806">
    <property type="entry name" value="PEPTIDASE S8"/>
    <property type="match status" value="1"/>
</dbReference>
<evidence type="ECO:0000256" key="1">
    <source>
        <dbReference type="ARBA" id="ARBA00011073"/>
    </source>
</evidence>
<dbReference type="GeneID" id="93043309"/>
<comment type="similarity">
    <text evidence="1 5">Belongs to the peptidase S8 family.</text>
</comment>
<gene>
    <name evidence="7" type="ORF">NE398_13820</name>
</gene>
<dbReference type="AlphaFoldDB" id="A0A9X3XMC9"/>
<reference evidence="7" key="1">
    <citation type="submission" date="2022-05" db="EMBL/GenBank/DDBJ databases">
        <title>Draft genome sequence of Clostridium tertium strain CP3 isolated from Peru.</title>
        <authorList>
            <person name="Hurtado R."/>
            <person name="Lima L."/>
            <person name="Sousa T."/>
            <person name="Jaiswal A.K."/>
            <person name="Tiwari S."/>
            <person name="Maturrano L."/>
            <person name="Brenig B."/>
            <person name="Azevedo V."/>
        </authorList>
    </citation>
    <scope>NUCLEOTIDE SEQUENCE</scope>
    <source>
        <strain evidence="7">CP3</strain>
    </source>
</reference>
<proteinExistence type="inferred from homology"/>
<evidence type="ECO:0000313" key="8">
    <source>
        <dbReference type="Proteomes" id="UP001141183"/>
    </source>
</evidence>
<dbReference type="Pfam" id="PF00082">
    <property type="entry name" value="Peptidase_S8"/>
    <property type="match status" value="1"/>
</dbReference>
<dbReference type="Gene3D" id="3.40.50.200">
    <property type="entry name" value="Peptidase S8/S53 domain"/>
    <property type="match status" value="1"/>
</dbReference>
<name>A0A9X3XMC9_9CLOT</name>
<feature type="active site" description="Charge relay system" evidence="5">
    <location>
        <position position="152"/>
    </location>
</feature>
<evidence type="ECO:0000256" key="5">
    <source>
        <dbReference type="PROSITE-ProRule" id="PRU01240"/>
    </source>
</evidence>
<keyword evidence="2 5" id="KW-0645">Protease</keyword>
<dbReference type="InterPro" id="IPR015500">
    <property type="entry name" value="Peptidase_S8_subtilisin-rel"/>
</dbReference>
<keyword evidence="3 5" id="KW-0378">Hydrolase</keyword>